<evidence type="ECO:0000313" key="2">
    <source>
        <dbReference type="EMBL" id="KAJ9585504.1"/>
    </source>
</evidence>
<feature type="transmembrane region" description="Helical" evidence="1">
    <location>
        <begin position="138"/>
        <end position="156"/>
    </location>
</feature>
<dbReference type="Proteomes" id="UP001233999">
    <property type="component" value="Unassembled WGS sequence"/>
</dbReference>
<sequence>VFNRLMKPILKNLPKTYQEGYRRLCESYWSIVDKRLPVMDKDTLRTCGEIIEYLSANSIERRTYSFITTINEAQGHKIRVPRLEILYFQNRTSSKSLTPACQILSIRRKYSKQIRSIITLNVWFLSIIMTTISLDNVLPYFIILAMGSVLSALLLLGEQSVTCNFELFLSRSKIS</sequence>
<evidence type="ECO:0000256" key="1">
    <source>
        <dbReference type="SAM" id="Phobius"/>
    </source>
</evidence>
<keyword evidence="1" id="KW-1133">Transmembrane helix</keyword>
<dbReference type="EMBL" id="JASPKZ010007266">
    <property type="protein sequence ID" value="KAJ9585504.1"/>
    <property type="molecule type" value="Genomic_DNA"/>
</dbReference>
<evidence type="ECO:0000313" key="3">
    <source>
        <dbReference type="Proteomes" id="UP001233999"/>
    </source>
</evidence>
<dbReference type="AlphaFoldDB" id="A0AAD7ZRD6"/>
<comment type="caution">
    <text evidence="2">The sequence shown here is derived from an EMBL/GenBank/DDBJ whole genome shotgun (WGS) entry which is preliminary data.</text>
</comment>
<keyword evidence="1" id="KW-0812">Transmembrane</keyword>
<feature type="non-terminal residue" evidence="2">
    <location>
        <position position="175"/>
    </location>
</feature>
<organism evidence="2 3">
    <name type="scientific">Diploptera punctata</name>
    <name type="common">Pacific beetle cockroach</name>
    <dbReference type="NCBI Taxonomy" id="6984"/>
    <lineage>
        <taxon>Eukaryota</taxon>
        <taxon>Metazoa</taxon>
        <taxon>Ecdysozoa</taxon>
        <taxon>Arthropoda</taxon>
        <taxon>Hexapoda</taxon>
        <taxon>Insecta</taxon>
        <taxon>Pterygota</taxon>
        <taxon>Neoptera</taxon>
        <taxon>Polyneoptera</taxon>
        <taxon>Dictyoptera</taxon>
        <taxon>Blattodea</taxon>
        <taxon>Blaberoidea</taxon>
        <taxon>Blaberidae</taxon>
        <taxon>Diplopterinae</taxon>
        <taxon>Diploptera</taxon>
    </lineage>
</organism>
<gene>
    <name evidence="2" type="ORF">L9F63_002705</name>
</gene>
<feature type="non-terminal residue" evidence="2">
    <location>
        <position position="1"/>
    </location>
</feature>
<feature type="transmembrane region" description="Helical" evidence="1">
    <location>
        <begin position="114"/>
        <end position="132"/>
    </location>
</feature>
<name>A0AAD7ZRD6_DIPPU</name>
<keyword evidence="3" id="KW-1185">Reference proteome</keyword>
<reference evidence="2" key="1">
    <citation type="journal article" date="2023" name="IScience">
        <title>Live-bearing cockroach genome reveals convergent evolutionary mechanisms linked to viviparity in insects and beyond.</title>
        <authorList>
            <person name="Fouks B."/>
            <person name="Harrison M.C."/>
            <person name="Mikhailova A.A."/>
            <person name="Marchal E."/>
            <person name="English S."/>
            <person name="Carruthers M."/>
            <person name="Jennings E.C."/>
            <person name="Chiamaka E.L."/>
            <person name="Frigard R.A."/>
            <person name="Pippel M."/>
            <person name="Attardo G.M."/>
            <person name="Benoit J.B."/>
            <person name="Bornberg-Bauer E."/>
            <person name="Tobe S.S."/>
        </authorList>
    </citation>
    <scope>NUCLEOTIDE SEQUENCE</scope>
    <source>
        <strain evidence="2">Stay&amp;Tobe</strain>
    </source>
</reference>
<reference evidence="2" key="2">
    <citation type="submission" date="2023-05" db="EMBL/GenBank/DDBJ databases">
        <authorList>
            <person name="Fouks B."/>
        </authorList>
    </citation>
    <scope>NUCLEOTIDE SEQUENCE</scope>
    <source>
        <strain evidence="2">Stay&amp;Tobe</strain>
        <tissue evidence="2">Testes</tissue>
    </source>
</reference>
<accession>A0AAD7ZRD6</accession>
<protein>
    <submittedName>
        <fullName evidence="2">Uncharacterized protein</fullName>
    </submittedName>
</protein>
<keyword evidence="1" id="KW-0472">Membrane</keyword>
<proteinExistence type="predicted"/>